<feature type="domain" description="MULE transposase" evidence="1">
    <location>
        <begin position="124"/>
        <end position="222"/>
    </location>
</feature>
<dbReference type="Pfam" id="PF10551">
    <property type="entry name" value="MULE"/>
    <property type="match status" value="1"/>
</dbReference>
<reference evidence="2 3" key="1">
    <citation type="submission" date="2018-08" db="EMBL/GenBank/DDBJ databases">
        <title>Aphanomyces genome sequencing and annotation.</title>
        <authorList>
            <person name="Minardi D."/>
            <person name="Oidtmann B."/>
            <person name="Van Der Giezen M."/>
            <person name="Studholme D.J."/>
        </authorList>
    </citation>
    <scope>NUCLEOTIDE SEQUENCE [LARGE SCALE GENOMIC DNA]</scope>
    <source>
        <strain evidence="2 3">NJM0002</strain>
    </source>
</reference>
<organism evidence="2 3">
    <name type="scientific">Aphanomyces invadans</name>
    <dbReference type="NCBI Taxonomy" id="157072"/>
    <lineage>
        <taxon>Eukaryota</taxon>
        <taxon>Sar</taxon>
        <taxon>Stramenopiles</taxon>
        <taxon>Oomycota</taxon>
        <taxon>Saprolegniomycetes</taxon>
        <taxon>Saprolegniales</taxon>
        <taxon>Verrucalvaceae</taxon>
        <taxon>Aphanomyces</taxon>
    </lineage>
</organism>
<name>A0A3R6WF83_9STRA</name>
<evidence type="ECO:0000313" key="3">
    <source>
        <dbReference type="Proteomes" id="UP000285060"/>
    </source>
</evidence>
<evidence type="ECO:0000313" key="2">
    <source>
        <dbReference type="EMBL" id="RHY22416.1"/>
    </source>
</evidence>
<accession>A0A3R6WF83</accession>
<sequence length="373" mass="42402">MTRNIRTQADKLFAEGISPSRAQHRLRQNVPENAMPNLKIFQSRSRYFRFLHMLEHSKPSVMAKLVAESQYGPLIGNKKSFSFGYKLLDGAPVLGYGGATGVFKVGITTKKLLCRVPTDPSTFVFHWDATYKINSMAYPVLICGTTDPGGNFHPVAFFLIGKESTEEYEWAMKELMAVYLTVVGRAMKVDYVMADAALAPCSALRNLPDLQVKTILMCFYHCIACVKQRLSGVSQKVKSLVMRHLFKMHYARSRSEYELYWNEAQFVWGACDELVAKDFVRYFEAQWFRGDASNWQVYHTPEGFPTTNNPCELFNKHLKGIYTQRKTHGLCATFVMLGSIAEDYSNFKDVPFTSGEMCAVNGPLDRPLRCDKM</sequence>
<dbReference type="PANTHER" id="PTHR33977">
    <property type="entry name" value="ZINC ION BINDING PROTEIN"/>
    <property type="match status" value="1"/>
</dbReference>
<protein>
    <recommendedName>
        <fullName evidence="1">MULE transposase domain-containing protein</fullName>
    </recommendedName>
</protein>
<proteinExistence type="predicted"/>
<dbReference type="InterPro" id="IPR018289">
    <property type="entry name" value="MULE_transposase_dom"/>
</dbReference>
<keyword evidence="3" id="KW-1185">Reference proteome</keyword>
<comment type="caution">
    <text evidence="2">The sequence shown here is derived from an EMBL/GenBank/DDBJ whole genome shotgun (WGS) entry which is preliminary data.</text>
</comment>
<dbReference type="EMBL" id="QUSY01002099">
    <property type="protein sequence ID" value="RHY22416.1"/>
    <property type="molecule type" value="Genomic_DNA"/>
</dbReference>
<evidence type="ECO:0000259" key="1">
    <source>
        <dbReference type="Pfam" id="PF10551"/>
    </source>
</evidence>
<dbReference type="PANTHER" id="PTHR33977:SF1">
    <property type="entry name" value="ZINC ION BINDING PROTEIN"/>
    <property type="match status" value="1"/>
</dbReference>
<gene>
    <name evidence="2" type="ORF">DYB32_009513</name>
</gene>
<dbReference type="Proteomes" id="UP000285060">
    <property type="component" value="Unassembled WGS sequence"/>
</dbReference>
<dbReference type="AlphaFoldDB" id="A0A3R6WF83"/>